<keyword evidence="5 7" id="KW-0472">Membrane</keyword>
<evidence type="ECO:0000313" key="10">
    <source>
        <dbReference type="Proteomes" id="UP000642070"/>
    </source>
</evidence>
<dbReference type="InterPro" id="IPR027379">
    <property type="entry name" value="CLS_N"/>
</dbReference>
<evidence type="ECO:0000256" key="6">
    <source>
        <dbReference type="SAM" id="MobiDB-lite"/>
    </source>
</evidence>
<name>A0A917TDD6_9ACTN</name>
<evidence type="ECO:0000259" key="8">
    <source>
        <dbReference type="Pfam" id="PF13396"/>
    </source>
</evidence>
<keyword evidence="3 7" id="KW-0812">Transmembrane</keyword>
<keyword evidence="4 7" id="KW-1133">Transmembrane helix</keyword>
<comment type="subcellular location">
    <subcellularLocation>
        <location evidence="1">Cell membrane</location>
        <topology evidence="1">Multi-pass membrane protein</topology>
    </subcellularLocation>
</comment>
<feature type="transmembrane region" description="Helical" evidence="7">
    <location>
        <begin position="42"/>
        <end position="61"/>
    </location>
</feature>
<sequence length="120" mass="13454">MLSHHGGMGRALPFLIVLVATLVALIDCLSSEREDIRGLPRPVWVLAILLLPVVGPIAWFFSGRPVSLERAGVASRATKRPTAPDDDPEFLRGIDTTQSRNDAELLRRWEEDLKRRDDEK</sequence>
<feature type="domain" description="Cardiolipin synthase N-terminal" evidence="8">
    <location>
        <begin position="19"/>
        <end position="64"/>
    </location>
</feature>
<comment type="caution">
    <text evidence="9">The sequence shown here is derived from an EMBL/GenBank/DDBJ whole genome shotgun (WGS) entry which is preliminary data.</text>
</comment>
<reference evidence="9" key="2">
    <citation type="submission" date="2020-09" db="EMBL/GenBank/DDBJ databases">
        <authorList>
            <person name="Sun Q."/>
            <person name="Ohkuma M."/>
        </authorList>
    </citation>
    <scope>NUCLEOTIDE SEQUENCE</scope>
    <source>
        <strain evidence="9">JCM 19831</strain>
    </source>
</reference>
<reference evidence="9" key="1">
    <citation type="journal article" date="2014" name="Int. J. Syst. Evol. Microbiol.">
        <title>Complete genome sequence of Corynebacterium casei LMG S-19264T (=DSM 44701T), isolated from a smear-ripened cheese.</title>
        <authorList>
            <consortium name="US DOE Joint Genome Institute (JGI-PGF)"/>
            <person name="Walter F."/>
            <person name="Albersmeier A."/>
            <person name="Kalinowski J."/>
            <person name="Ruckert C."/>
        </authorList>
    </citation>
    <scope>NUCLEOTIDE SEQUENCE</scope>
    <source>
        <strain evidence="9">JCM 19831</strain>
    </source>
</reference>
<dbReference type="Proteomes" id="UP000642070">
    <property type="component" value="Unassembled WGS sequence"/>
</dbReference>
<organism evidence="9 10">
    <name type="scientific">Dactylosporangium sucinum</name>
    <dbReference type="NCBI Taxonomy" id="1424081"/>
    <lineage>
        <taxon>Bacteria</taxon>
        <taxon>Bacillati</taxon>
        <taxon>Actinomycetota</taxon>
        <taxon>Actinomycetes</taxon>
        <taxon>Micromonosporales</taxon>
        <taxon>Micromonosporaceae</taxon>
        <taxon>Dactylosporangium</taxon>
    </lineage>
</organism>
<evidence type="ECO:0000256" key="2">
    <source>
        <dbReference type="ARBA" id="ARBA00022475"/>
    </source>
</evidence>
<feature type="transmembrane region" description="Helical" evidence="7">
    <location>
        <begin position="12"/>
        <end position="30"/>
    </location>
</feature>
<feature type="region of interest" description="Disordered" evidence="6">
    <location>
        <begin position="72"/>
        <end position="98"/>
    </location>
</feature>
<accession>A0A917TDD6</accession>
<dbReference type="Pfam" id="PF13396">
    <property type="entry name" value="PLDc_N"/>
    <property type="match status" value="1"/>
</dbReference>
<keyword evidence="10" id="KW-1185">Reference proteome</keyword>
<dbReference type="EMBL" id="BMPI01000008">
    <property type="protein sequence ID" value="GGM19361.1"/>
    <property type="molecule type" value="Genomic_DNA"/>
</dbReference>
<evidence type="ECO:0000256" key="3">
    <source>
        <dbReference type="ARBA" id="ARBA00022692"/>
    </source>
</evidence>
<keyword evidence="2" id="KW-1003">Cell membrane</keyword>
<proteinExistence type="predicted"/>
<gene>
    <name evidence="9" type="ORF">GCM10007977_020790</name>
</gene>
<evidence type="ECO:0000256" key="5">
    <source>
        <dbReference type="ARBA" id="ARBA00023136"/>
    </source>
</evidence>
<protein>
    <recommendedName>
        <fullName evidence="8">Cardiolipin synthase N-terminal domain-containing protein</fullName>
    </recommendedName>
</protein>
<evidence type="ECO:0000256" key="4">
    <source>
        <dbReference type="ARBA" id="ARBA00022989"/>
    </source>
</evidence>
<dbReference type="GO" id="GO:0005886">
    <property type="term" value="C:plasma membrane"/>
    <property type="evidence" value="ECO:0007669"/>
    <property type="project" value="UniProtKB-SubCell"/>
</dbReference>
<evidence type="ECO:0000256" key="1">
    <source>
        <dbReference type="ARBA" id="ARBA00004651"/>
    </source>
</evidence>
<evidence type="ECO:0000256" key="7">
    <source>
        <dbReference type="SAM" id="Phobius"/>
    </source>
</evidence>
<evidence type="ECO:0000313" key="9">
    <source>
        <dbReference type="EMBL" id="GGM19361.1"/>
    </source>
</evidence>
<dbReference type="AlphaFoldDB" id="A0A917TDD6"/>